<dbReference type="AlphaFoldDB" id="A0A2M9D802"/>
<gene>
    <name evidence="2" type="ORF">CLV85_0800</name>
</gene>
<dbReference type="InterPro" id="IPR051783">
    <property type="entry name" value="NAD(P)-dependent_oxidoreduct"/>
</dbReference>
<sequence length="283" mass="30090">MTVVIAGCGDLGIETGLRFAALGHSVVGLRRSIEKLPPEIAGQAVDLSARMPVLPPDTSIVVIAVSPDERTREGYRATYVDSVRNIAAAIERDCATAPRVIYVSSTAVYGVSDGSWVDESTPATPTTETASVLREAEELLLESVANSTVLRLAGIYGPGRTRQIDRIRAGDETVASTPYFTNLIHRDDAAAAIVHLATMASSPASIYVGVDDEPADQREVIEFLARGIGRPVPFERAGGVTGGRGRGKRCRNALLKSTGFSFTYPSYREGYAAVLGGEGARHR</sequence>
<dbReference type="Proteomes" id="UP000231742">
    <property type="component" value="Unassembled WGS sequence"/>
</dbReference>
<evidence type="ECO:0000313" key="2">
    <source>
        <dbReference type="EMBL" id="PJJ81623.1"/>
    </source>
</evidence>
<dbReference type="EMBL" id="PGFH01000001">
    <property type="protein sequence ID" value="PJJ81623.1"/>
    <property type="molecule type" value="Genomic_DNA"/>
</dbReference>
<dbReference type="Gene3D" id="3.40.50.720">
    <property type="entry name" value="NAD(P)-binding Rossmann-like Domain"/>
    <property type="match status" value="1"/>
</dbReference>
<dbReference type="PANTHER" id="PTHR48079:SF6">
    <property type="entry name" value="NAD(P)-BINDING DOMAIN-CONTAINING PROTEIN-RELATED"/>
    <property type="match status" value="1"/>
</dbReference>
<keyword evidence="3" id="KW-1185">Reference proteome</keyword>
<dbReference type="GO" id="GO:0005737">
    <property type="term" value="C:cytoplasm"/>
    <property type="evidence" value="ECO:0007669"/>
    <property type="project" value="TreeGrafter"/>
</dbReference>
<dbReference type="SUPFAM" id="SSF51735">
    <property type="entry name" value="NAD(P)-binding Rossmann-fold domains"/>
    <property type="match status" value="1"/>
</dbReference>
<feature type="domain" description="NAD-dependent epimerase/dehydratase" evidence="1">
    <location>
        <begin position="56"/>
        <end position="200"/>
    </location>
</feature>
<dbReference type="InterPro" id="IPR036291">
    <property type="entry name" value="NAD(P)-bd_dom_sf"/>
</dbReference>
<evidence type="ECO:0000259" key="1">
    <source>
        <dbReference type="Pfam" id="PF01370"/>
    </source>
</evidence>
<dbReference type="RefSeq" id="WP_100388288.1">
    <property type="nucleotide sequence ID" value="NZ_BMZU01000001.1"/>
</dbReference>
<comment type="caution">
    <text evidence="2">The sequence shown here is derived from an EMBL/GenBank/DDBJ whole genome shotgun (WGS) entry which is preliminary data.</text>
</comment>
<dbReference type="InterPro" id="IPR001509">
    <property type="entry name" value="Epimerase_deHydtase"/>
</dbReference>
<dbReference type="PANTHER" id="PTHR48079">
    <property type="entry name" value="PROTEIN YEEZ"/>
    <property type="match status" value="1"/>
</dbReference>
<dbReference type="OrthoDB" id="9808276at2"/>
<evidence type="ECO:0000313" key="3">
    <source>
        <dbReference type="Proteomes" id="UP000231742"/>
    </source>
</evidence>
<reference evidence="2 3" key="1">
    <citation type="submission" date="2017-11" db="EMBL/GenBank/DDBJ databases">
        <title>Genomic Encyclopedia of Archaeal and Bacterial Type Strains, Phase II (KMG-II): From Individual Species to Whole Genera.</title>
        <authorList>
            <person name="Goeker M."/>
        </authorList>
    </citation>
    <scope>NUCLEOTIDE SEQUENCE [LARGE SCALE GENOMIC DNA]</scope>
    <source>
        <strain evidence="2 3">DSM 16400</strain>
    </source>
</reference>
<proteinExistence type="predicted"/>
<organism evidence="2 3">
    <name type="scientific">Salinibacterium amurskyense</name>
    <dbReference type="NCBI Taxonomy" id="205941"/>
    <lineage>
        <taxon>Bacteria</taxon>
        <taxon>Bacillati</taxon>
        <taxon>Actinomycetota</taxon>
        <taxon>Actinomycetes</taxon>
        <taxon>Micrococcales</taxon>
        <taxon>Microbacteriaceae</taxon>
        <taxon>Salinibacterium</taxon>
    </lineage>
</organism>
<accession>A0A2M9D802</accession>
<protein>
    <submittedName>
        <fullName evidence="2">Nucleoside-diphosphate-sugar epimerase</fullName>
    </submittedName>
</protein>
<dbReference type="GO" id="GO:0004029">
    <property type="term" value="F:aldehyde dehydrogenase (NAD+) activity"/>
    <property type="evidence" value="ECO:0007669"/>
    <property type="project" value="TreeGrafter"/>
</dbReference>
<dbReference type="Pfam" id="PF01370">
    <property type="entry name" value="Epimerase"/>
    <property type="match status" value="1"/>
</dbReference>
<name>A0A2M9D802_9MICO</name>